<feature type="transmembrane region" description="Helical" evidence="3">
    <location>
        <begin position="1335"/>
        <end position="1353"/>
    </location>
</feature>
<feature type="signal peptide" evidence="4">
    <location>
        <begin position="1"/>
        <end position="27"/>
    </location>
</feature>
<feature type="region of interest" description="Disordered" evidence="2">
    <location>
        <begin position="1385"/>
        <end position="1451"/>
    </location>
</feature>
<gene>
    <name evidence="7" type="ORF">HDA35_001684</name>
</gene>
<dbReference type="EMBL" id="JACCCQ010000001">
    <property type="protein sequence ID" value="NYF55853.1"/>
    <property type="molecule type" value="Genomic_DNA"/>
</dbReference>
<dbReference type="InterPro" id="IPR056997">
    <property type="entry name" value="CBM_AftD"/>
</dbReference>
<dbReference type="GO" id="GO:0016757">
    <property type="term" value="F:glycosyltransferase activity"/>
    <property type="evidence" value="ECO:0007669"/>
    <property type="project" value="UniProtKB-KW"/>
</dbReference>
<keyword evidence="3" id="KW-1133">Transmembrane helix</keyword>
<evidence type="ECO:0000256" key="4">
    <source>
        <dbReference type="SAM" id="SignalP"/>
    </source>
</evidence>
<evidence type="ECO:0000256" key="3">
    <source>
        <dbReference type="SAM" id="Phobius"/>
    </source>
</evidence>
<proteinExistence type="predicted"/>
<evidence type="ECO:0000256" key="1">
    <source>
        <dbReference type="ARBA" id="ARBA00022581"/>
    </source>
</evidence>
<evidence type="ECO:0000313" key="8">
    <source>
        <dbReference type="Proteomes" id="UP000631553"/>
    </source>
</evidence>
<sequence length="1451" mass="151515">MGRRTRRNARRFRHLAVCIVLSALAFQQDPGLTVPDTKVDLNVNPAGWLLRSLHLWDPTGTFGQLQNQAYGYLWPMGPFFLAGSELGLPAWVVQRLWWALLFCVAYLGAVRLAGRLGIGTPAARMIAGVAFALSPRILTQLGWSSVESWPSAVAPWVLIPLVGLARGGPLRRAVAGSAFAVACAGGVNATAVFAVVPLALLWLATLRPVRRRITALAAWCGAVALATAWWLVPLLVLGRYSPPFLDYIESARFTTSVTDPVTVLRGASYWVAYLSDPFGPTLPAGAELANDRVFVAATLVVALLGVVGLSRPGMPHRRFLVTGLLLGVALVGLGHVGNLPNVVAGPEREFLDGVGAPLRNVHKFDVLLRLPLTLGVAHLLGLLIRLARTVPARRRRRAAAVAWLAAGVAVTAVVGVASPALSGGLATPRGVTKVPGYWSEAADWLDAHTGRGRVLVVPGARFPSYDWGNTTDEITQPLLEGRWAVRNAIPFTPPTTIRLLDAVEAALATGDGSAGLADLLARSGVSHVLFRADLDHGRSDTARPAVVRQALQRSPGLTLVAGFGPVRGGGAPDGVYRDHGLDVPTLALEVFRVDRPVDPVVAYNAGDVTTVVGGPESLLEMAAAGQLTAAPTMLAGDAPDATGPVTITDGLRRRDVSFGRLRDNTSATLTASDPFDVPAPAHDYLPDWGADQTTVARYDGISAVLASSSRSQVGVRGGARPEHQPFAALDGDPGTSWQSAPDTPGTDQWLEVTLAAPTRIRQVRVRFDLGADTVPTKVVVTAGYESVAVESFGDSMTFELPGVHATRDLRIAVEATIGQRPGSGTVGISEIEIPGLRTGRTLAMAAPPATDRPATVVASAAPTTPACFFVGGDPRCAADAARGSEDGRSIDRTFTLPTGGAYTSRVWARPEPGGALDAVLDREVAAAQPLHLAPAVTASSTAVPDPAARPGVVLDGDPATAWSPALSDENPILHLAWPRPQVISGLRFSLDPGVAASKVGSVRVVGDDGVRGGLLAKNGQLTLNPPMRTDEITIQFLDKPSAYSQDLYGEKAPQPLPIAVGEVSVLPAGPARAPLLDVPVKLACGTGPTLEIAGTRIRTALTATLRDLLEAREVPAVPCGGRTAGQLTLAGGQSRLVASPGGLARATRVALEPRPAQPRVAPRASTVEVADWSATERRVRVADHPVDRILAVRENTNAGWRATVSGRVLTPVVVDGWQQGWLLPAGTSGEVLLRFVPDAAYRVGLFLGGVLLIGVVALAVLPERRRTTPSAVGRPARRRGRGSVPLLVTGAIAVVLSGGLLGVLLVAVGLVLALAGPIRLPWPRSPRRARLATRLAGAWLPAALLLLAGWLYLTVAERHLAAGPQLAALLGLGCLWLTTTVRRRPVGPADPPPADPPPADPPPADPPPADPPPADPPPADPPPADPPPADPTPVADGPASPSRGDDLSSIT</sequence>
<feature type="transmembrane region" description="Helical" evidence="3">
    <location>
        <begin position="96"/>
        <end position="113"/>
    </location>
</feature>
<dbReference type="InterPro" id="IPR021798">
    <property type="entry name" value="AftD_N"/>
</dbReference>
<dbReference type="PANTHER" id="PTHR13037:SF24">
    <property type="entry name" value="POLYCOMB PROTEIN PCL-RELATED"/>
    <property type="match status" value="1"/>
</dbReference>
<comment type="caution">
    <text evidence="7">The sequence shown here is derived from an EMBL/GenBank/DDBJ whole genome shotgun (WGS) entry which is preliminary data.</text>
</comment>
<feature type="transmembrane region" description="Helical" evidence="3">
    <location>
        <begin position="1239"/>
        <end position="1261"/>
    </location>
</feature>
<feature type="transmembrane region" description="Helical" evidence="3">
    <location>
        <begin position="216"/>
        <end position="237"/>
    </location>
</feature>
<dbReference type="Gene3D" id="2.60.120.260">
    <property type="entry name" value="Galactose-binding domain-like"/>
    <property type="match status" value="1"/>
</dbReference>
<reference evidence="7 8" key="1">
    <citation type="submission" date="2020-07" db="EMBL/GenBank/DDBJ databases">
        <title>Sequencing the genomes of 1000 actinobacteria strains.</title>
        <authorList>
            <person name="Klenk H.-P."/>
        </authorList>
    </citation>
    <scope>NUCLEOTIDE SEQUENCE [LARGE SCALE GENOMIC DNA]</scope>
    <source>
        <strain evidence="7 8">DSM 43814</strain>
    </source>
</reference>
<keyword evidence="7" id="KW-0328">Glycosyltransferase</keyword>
<evidence type="ECO:0000259" key="5">
    <source>
        <dbReference type="Pfam" id="PF11847"/>
    </source>
</evidence>
<dbReference type="Pfam" id="PF11847">
    <property type="entry name" value="GT-C_AftD"/>
    <property type="match status" value="1"/>
</dbReference>
<feature type="transmembrane region" description="Helical" evidence="3">
    <location>
        <begin position="319"/>
        <end position="337"/>
    </location>
</feature>
<accession>A0ABX2RIM6</accession>
<feature type="region of interest" description="Disordered" evidence="2">
    <location>
        <begin position="714"/>
        <end position="743"/>
    </location>
</feature>
<keyword evidence="1" id="KW-0945">Host-virus interaction</keyword>
<organism evidence="7 8">
    <name type="scientific">Micromonospora purpureochromogenes</name>
    <dbReference type="NCBI Taxonomy" id="47872"/>
    <lineage>
        <taxon>Bacteria</taxon>
        <taxon>Bacillati</taxon>
        <taxon>Actinomycetota</taxon>
        <taxon>Actinomycetes</taxon>
        <taxon>Micromonosporales</taxon>
        <taxon>Micromonosporaceae</taxon>
        <taxon>Micromonospora</taxon>
    </lineage>
</organism>
<evidence type="ECO:0000259" key="6">
    <source>
        <dbReference type="Pfam" id="PF24607"/>
    </source>
</evidence>
<evidence type="ECO:0000313" key="7">
    <source>
        <dbReference type="EMBL" id="NYF55853.1"/>
    </source>
</evidence>
<dbReference type="Pfam" id="PF24607">
    <property type="entry name" value="CBM_AftD"/>
    <property type="match status" value="1"/>
</dbReference>
<protein>
    <submittedName>
        <fullName evidence="7">Arabinofuranan 3-O-arabinosyltransferase</fullName>
        <ecNumber evidence="7">2.4.2.-</ecNumber>
    </submittedName>
</protein>
<keyword evidence="3" id="KW-0812">Transmembrane</keyword>
<feature type="transmembrane region" description="Helical" evidence="3">
    <location>
        <begin position="293"/>
        <end position="310"/>
    </location>
</feature>
<feature type="compositionally biased region" description="Pro residues" evidence="2">
    <location>
        <begin position="1388"/>
        <end position="1431"/>
    </location>
</feature>
<keyword evidence="7" id="KW-0808">Transferase</keyword>
<feature type="chain" id="PRO_5047347748" evidence="4">
    <location>
        <begin position="28"/>
        <end position="1451"/>
    </location>
</feature>
<feature type="transmembrane region" description="Helical" evidence="3">
    <location>
        <begin position="1282"/>
        <end position="1315"/>
    </location>
</feature>
<keyword evidence="4" id="KW-0732">Signal</keyword>
<dbReference type="PANTHER" id="PTHR13037">
    <property type="entry name" value="FORMIN"/>
    <property type="match status" value="1"/>
</dbReference>
<feature type="domain" description="Arabinofuranosyltransferase D third carbohydrate binding module" evidence="6">
    <location>
        <begin position="938"/>
        <end position="1069"/>
    </location>
</feature>
<dbReference type="Proteomes" id="UP000631553">
    <property type="component" value="Unassembled WGS sequence"/>
</dbReference>
<feature type="transmembrane region" description="Helical" evidence="3">
    <location>
        <begin position="366"/>
        <end position="386"/>
    </location>
</feature>
<dbReference type="InterPro" id="IPR008979">
    <property type="entry name" value="Galactose-bd-like_sf"/>
</dbReference>
<evidence type="ECO:0000256" key="2">
    <source>
        <dbReference type="SAM" id="MobiDB-lite"/>
    </source>
</evidence>
<feature type="transmembrane region" description="Helical" evidence="3">
    <location>
        <begin position="178"/>
        <end position="204"/>
    </location>
</feature>
<dbReference type="SUPFAM" id="SSF49785">
    <property type="entry name" value="Galactose-binding domain-like"/>
    <property type="match status" value="1"/>
</dbReference>
<name>A0ABX2RIM6_9ACTN</name>
<keyword evidence="3" id="KW-0472">Membrane</keyword>
<dbReference type="EC" id="2.4.2.-" evidence="7"/>
<keyword evidence="8" id="KW-1185">Reference proteome</keyword>
<feature type="domain" description="Alpha-(1-&gt;3)-arabinofuranosyltransferase N-terminal GT-C" evidence="5">
    <location>
        <begin position="20"/>
        <end position="675"/>
    </location>
</feature>
<feature type="transmembrane region" description="Helical" evidence="3">
    <location>
        <begin position="398"/>
        <end position="421"/>
    </location>
</feature>